<keyword evidence="4" id="KW-1185">Reference proteome</keyword>
<evidence type="ECO:0000256" key="2">
    <source>
        <dbReference type="SAM" id="Phobius"/>
    </source>
</evidence>
<dbReference type="GeneID" id="15926592"/>
<reference evidence="3 4" key="1">
    <citation type="journal article" date="2014" name="Genome Biol. Evol.">
        <title>Composite Conserved Promoter-Terminator Motifs (PeSLs) that Mediate Modular Shuffling in the Diverse T4-Like Myoviruses.</title>
        <authorList>
            <person name="Comeau A.M."/>
            <person name="Arbiol C."/>
            <person name="Krisch H.M."/>
        </authorList>
    </citation>
    <scope>NUCLEOTIDE SEQUENCE [LARGE SCALE GENOMIC DNA]</scope>
</reference>
<organism evidence="3 4">
    <name type="scientific">Vibrio phage nt-1</name>
    <dbReference type="NCBI Taxonomy" id="115992"/>
    <lineage>
        <taxon>Viruses</taxon>
        <taxon>Duplodnaviria</taxon>
        <taxon>Heunggongvirae</taxon>
        <taxon>Uroviricota</taxon>
        <taxon>Caudoviricetes</taxon>
        <taxon>Pantevenvirales</taxon>
        <taxon>Straboviridae</taxon>
        <taxon>Mylasvirus</taxon>
        <taxon>Mylasvirus persius</taxon>
    </lineage>
</organism>
<feature type="compositionally biased region" description="Low complexity" evidence="1">
    <location>
        <begin position="141"/>
        <end position="194"/>
    </location>
</feature>
<keyword evidence="2" id="KW-1133">Transmembrane helix</keyword>
<proteinExistence type="predicted"/>
<dbReference type="EMBL" id="HQ317393">
    <property type="protein sequence ID" value="AGN30141.1"/>
    <property type="molecule type" value="Genomic_DNA"/>
</dbReference>
<feature type="compositionally biased region" description="Basic and acidic residues" evidence="1">
    <location>
        <begin position="50"/>
        <end position="62"/>
    </location>
</feature>
<dbReference type="Proteomes" id="UP000201461">
    <property type="component" value="Segment"/>
</dbReference>
<protein>
    <submittedName>
        <fullName evidence="3">Uncharacterized protein</fullName>
    </submittedName>
</protein>
<gene>
    <name evidence="3" type="ORF">VPFG_00139</name>
</gene>
<feature type="transmembrane region" description="Helical" evidence="2">
    <location>
        <begin position="6"/>
        <end position="22"/>
    </location>
</feature>
<keyword evidence="2" id="KW-0472">Membrane</keyword>
<feature type="region of interest" description="Disordered" evidence="1">
    <location>
        <begin position="50"/>
        <end position="201"/>
    </location>
</feature>
<dbReference type="KEGG" id="vg:15926592"/>
<dbReference type="RefSeq" id="YP_008125290.1">
    <property type="nucleotide sequence ID" value="NC_021529.2"/>
</dbReference>
<keyword evidence="2" id="KW-0812">Transmembrane</keyword>
<feature type="compositionally biased region" description="Polar residues" evidence="1">
    <location>
        <begin position="64"/>
        <end position="73"/>
    </location>
</feature>
<evidence type="ECO:0000313" key="4">
    <source>
        <dbReference type="Proteomes" id="UP000201461"/>
    </source>
</evidence>
<evidence type="ECO:0000256" key="1">
    <source>
        <dbReference type="SAM" id="MobiDB-lite"/>
    </source>
</evidence>
<evidence type="ECO:0000313" key="3">
    <source>
        <dbReference type="EMBL" id="AGN30141.1"/>
    </source>
</evidence>
<dbReference type="OrthoDB" id="29055at10239"/>
<accession>R9TEG1</accession>
<name>R9TEG1_9CAUD</name>
<sequence>MTETVLAVIAISFVALVVYLYIREQNKRKAANAVSMRDRAEGLAEKLPTKEQQELDKLKEAATVRSQNGSPTGATRMKPTVTHTSRHAAPSRPVASRTRRDDDDIITNPLHPLNPITDPLDVYGSDDTVCGMRDETPAPTRSYSAPEPSYSEPEPSRSASVSSPGSYSFGGSSDSGSSSSSSSDSYSSSDSGSSSSGGGWD</sequence>